<dbReference type="Gene3D" id="2.60.40.2700">
    <property type="match status" value="3"/>
</dbReference>
<feature type="chain" id="PRO_5032477424" evidence="1">
    <location>
        <begin position="29"/>
        <end position="759"/>
    </location>
</feature>
<feature type="signal peptide" evidence="1">
    <location>
        <begin position="1"/>
        <end position="28"/>
    </location>
</feature>
<reference evidence="2 3" key="1">
    <citation type="submission" date="2020-07" db="EMBL/GenBank/DDBJ databases">
        <title>Draft genome and description of Aeromicrobium phoceense strain Marseille-Q0843 isolated from healthy skin swab.</title>
        <authorList>
            <person name="Boxberger M."/>
            <person name="La Scola B."/>
        </authorList>
    </citation>
    <scope>NUCLEOTIDE SEQUENCE [LARGE SCALE GENOMIC DNA]</scope>
    <source>
        <strain evidence="2 3">Marseille-Q0843</strain>
    </source>
</reference>
<dbReference type="RefSeq" id="WP_181752523.1">
    <property type="nucleotide sequence ID" value="NZ_JACEOG010000001.1"/>
</dbReference>
<keyword evidence="1" id="KW-0732">Signal</keyword>
<evidence type="ECO:0000313" key="3">
    <source>
        <dbReference type="Proteomes" id="UP000550354"/>
    </source>
</evidence>
<evidence type="ECO:0000313" key="2">
    <source>
        <dbReference type="EMBL" id="MBA4606872.1"/>
    </source>
</evidence>
<dbReference type="Proteomes" id="UP000550354">
    <property type="component" value="Unassembled WGS sequence"/>
</dbReference>
<sequence>MRKFISPVIAGTLLGGLLAATAGTVAHAETTDAALSTALDLPAGVAVTQAGDARAFGVEARVFNDFPRRFGNGQYAVMSTGKASDLYNMGVAGLQPSTNLDGDDRVSMTFSVDSTASGSCLLMDVAMGTEERVHTYSIGTPSDTMSLKLSDDENMEYALNAGPHYTGQTAEAPRDVVTPTPAMMTVNAIQYWHGIDQEFERQPDDHAAPLLPAVTPFDHFTSVETFEVPVSAGSDVTLSITDANNASLDSVALVDRVRLADNCSSDQSAETGLFPQNPAVVAGHRGVQNILTVDLVPGTPQIERFDASNNGWFPSGVDLRFRWYRYKSTSTLCNDGALANWEAINDADRQSFAPTINEKGRCLMVLVTGKKDGYRLETFPSPADRDFTPTLNIQDGVFTNLAVPTISAPRTDIRVNDTLTATNGSFTPRPDSYSYQWYADKLPISGESGQTFKVTAAQAGEPISVRVTARRLNFDDMWIQSSQTVPVTNLDFTSTPVPTVSGTGVQGKQLTAVPGTWTPVTEKFEYEWYADNVRIPSQVRATLTPTTAMIGQEVHAVVKGIRSGYNPVSRPSSKIMITGASFTSGRVVVSGTAQVGQRLVATADGWAPAAPSKRTFVWKVGARVLQKGASTNFTVPAIAVGKPVHVQVIGERSGYAPITITSGSTRAVAAGTIRSTTPRISGTARPGKRLMVSARWTPTPISYRYQWYVGSKKISRATKSTYKVPKKYRSKKIRVRVTATKSGYRTVARYSSYKKISKK</sequence>
<organism evidence="2 3">
    <name type="scientific">Aeromicrobium phoceense</name>
    <dbReference type="NCBI Taxonomy" id="2754045"/>
    <lineage>
        <taxon>Bacteria</taxon>
        <taxon>Bacillati</taxon>
        <taxon>Actinomycetota</taxon>
        <taxon>Actinomycetes</taxon>
        <taxon>Propionibacteriales</taxon>
        <taxon>Nocardioidaceae</taxon>
        <taxon>Aeromicrobium</taxon>
    </lineage>
</organism>
<dbReference type="AlphaFoldDB" id="A0A838XAD2"/>
<protein>
    <submittedName>
        <fullName evidence="2">Uncharacterized protein</fullName>
    </submittedName>
</protein>
<proteinExistence type="predicted"/>
<keyword evidence="3" id="KW-1185">Reference proteome</keyword>
<comment type="caution">
    <text evidence="2">The sequence shown here is derived from an EMBL/GenBank/DDBJ whole genome shotgun (WGS) entry which is preliminary data.</text>
</comment>
<accession>A0A838XAD2</accession>
<gene>
    <name evidence="2" type="ORF">H1W00_00085</name>
</gene>
<dbReference type="EMBL" id="JACEOG010000001">
    <property type="protein sequence ID" value="MBA4606872.1"/>
    <property type="molecule type" value="Genomic_DNA"/>
</dbReference>
<name>A0A838XAD2_9ACTN</name>
<evidence type="ECO:0000256" key="1">
    <source>
        <dbReference type="SAM" id="SignalP"/>
    </source>
</evidence>